<dbReference type="EMBL" id="JACEIK010003382">
    <property type="protein sequence ID" value="MCD9641511.1"/>
    <property type="molecule type" value="Genomic_DNA"/>
</dbReference>
<evidence type="ECO:0008006" key="5">
    <source>
        <dbReference type="Google" id="ProtNLM"/>
    </source>
</evidence>
<evidence type="ECO:0000256" key="2">
    <source>
        <dbReference type="SAM" id="SignalP"/>
    </source>
</evidence>
<feature type="chain" id="PRO_5045644783" description="Secreted protein" evidence="2">
    <location>
        <begin position="26"/>
        <end position="96"/>
    </location>
</feature>
<evidence type="ECO:0000313" key="4">
    <source>
        <dbReference type="Proteomes" id="UP000823775"/>
    </source>
</evidence>
<organism evidence="3 4">
    <name type="scientific">Datura stramonium</name>
    <name type="common">Jimsonweed</name>
    <name type="synonym">Common thornapple</name>
    <dbReference type="NCBI Taxonomy" id="4076"/>
    <lineage>
        <taxon>Eukaryota</taxon>
        <taxon>Viridiplantae</taxon>
        <taxon>Streptophyta</taxon>
        <taxon>Embryophyta</taxon>
        <taxon>Tracheophyta</taxon>
        <taxon>Spermatophyta</taxon>
        <taxon>Magnoliopsida</taxon>
        <taxon>eudicotyledons</taxon>
        <taxon>Gunneridae</taxon>
        <taxon>Pentapetalae</taxon>
        <taxon>asterids</taxon>
        <taxon>lamiids</taxon>
        <taxon>Solanales</taxon>
        <taxon>Solanaceae</taxon>
        <taxon>Solanoideae</taxon>
        <taxon>Datureae</taxon>
        <taxon>Datura</taxon>
    </lineage>
</organism>
<sequence>MDRRILGLSVLTLMICSLLVTKTWADEEKNPETTATTTQNPNPEAIESTPAEAAAAASSDTAETADADIDAHDSDENYVSAGGFSDPQDQFGPEIS</sequence>
<evidence type="ECO:0000256" key="1">
    <source>
        <dbReference type="SAM" id="MobiDB-lite"/>
    </source>
</evidence>
<feature type="non-terminal residue" evidence="3">
    <location>
        <position position="96"/>
    </location>
</feature>
<dbReference type="Proteomes" id="UP000823775">
    <property type="component" value="Unassembled WGS sequence"/>
</dbReference>
<evidence type="ECO:0000313" key="3">
    <source>
        <dbReference type="EMBL" id="MCD9641511.1"/>
    </source>
</evidence>
<keyword evidence="2" id="KW-0732">Signal</keyword>
<accession>A0ABS8V4H7</accession>
<gene>
    <name evidence="3" type="ORF">HAX54_027724</name>
</gene>
<proteinExistence type="predicted"/>
<feature type="signal peptide" evidence="2">
    <location>
        <begin position="1"/>
        <end position="25"/>
    </location>
</feature>
<feature type="compositionally biased region" description="Low complexity" evidence="1">
    <location>
        <begin position="43"/>
        <end position="62"/>
    </location>
</feature>
<feature type="compositionally biased region" description="Polar residues" evidence="1">
    <location>
        <begin position="32"/>
        <end position="42"/>
    </location>
</feature>
<name>A0ABS8V4H7_DATST</name>
<protein>
    <recommendedName>
        <fullName evidence="5">Secreted protein</fullName>
    </recommendedName>
</protein>
<feature type="region of interest" description="Disordered" evidence="1">
    <location>
        <begin position="24"/>
        <end position="96"/>
    </location>
</feature>
<keyword evidence="4" id="KW-1185">Reference proteome</keyword>
<reference evidence="3 4" key="1">
    <citation type="journal article" date="2021" name="BMC Genomics">
        <title>Datura genome reveals duplications of psychoactive alkaloid biosynthetic genes and high mutation rate following tissue culture.</title>
        <authorList>
            <person name="Rajewski A."/>
            <person name="Carter-House D."/>
            <person name="Stajich J."/>
            <person name="Litt A."/>
        </authorList>
    </citation>
    <scope>NUCLEOTIDE SEQUENCE [LARGE SCALE GENOMIC DNA]</scope>
    <source>
        <strain evidence="3">AR-01</strain>
    </source>
</reference>
<comment type="caution">
    <text evidence="3">The sequence shown here is derived from an EMBL/GenBank/DDBJ whole genome shotgun (WGS) entry which is preliminary data.</text>
</comment>